<evidence type="ECO:0000256" key="6">
    <source>
        <dbReference type="SAM" id="SignalP"/>
    </source>
</evidence>
<evidence type="ECO:0000313" key="9">
    <source>
        <dbReference type="RefSeq" id="XP_033353065.1"/>
    </source>
</evidence>
<proteinExistence type="inferred from homology"/>
<protein>
    <submittedName>
        <fullName evidence="9">Uncharacterized protein LOC117235293</fullName>
    </submittedName>
</protein>
<sequence length="1129" mass="127922">MRGVLVFLVCVTSLAVAQQSITEQPLVTAPIGKIRGSILTSRLGKEIYSFRGIRYGEPPVGSQRFQPPIPARDWQNVFDATEEGPSCPHANGIQQSEDCLRLNVYTTKLPCRNEDVSRPVMIFIHPGGFNGFSGQSINFGPQYLLDKDIVLVTINYRLGTLGFLNTGDSAAPGNMGLKDQVAAFHWVQRNIAAFGGNPNSVTLCGYSAGSFSIMLHLVSPMSRNLFHRAIAMSSSAIKLNVYSGISQHGQMQLAQRQARLLDCPTDSTSAMVRCFRSKPTENFTDTLRDLYDWRGNPIVLWSPAVEPAVPGVERFLSEQPYDAIKQGRFYQVPLMMGVTEDEFGGIAALYENATLRGNSLYPELNDNWNTLAPIIFMYERNTSRSNYISRELRKFYFNDQPLSSASYRKLGDIYGDAITKFPMYRAIKLFATYSKLPVYFYKFSFQGRYSFYMLNATTPYGVCHHDDLQYLFFIKSRFPYFNSDAPEIPMVEISTSIWSNFVINGEPIRKHDGQLRNVRWGRLVPEHSNFLELNLHPSIKTEFFPERMREWERLFPAPSASPKMRGIPVFLLCITGLAIAQQSTAEQPLVTAPIGKIRGSILTSRLGREIYSFRGIRYGEPPVGSQRFQPPIPAKDWQNVFDATEEGPSCPQSNGTLVSEDCLRLNVYTTKLPCKSENVSRPVMIFIHPGGFYSFSGQSINFGPQYLLDKDIVLVTINYRLGALGFLSTGDSAAPGNMGLKDQVAAFRWVQRNIAAFGGNPHSVTLCGYSAGSFSIMLHLVSPMSRNLFHRAITMSSSAIGLEVYSGISQHGQIQLVQKQARLLNCSTDSTSAMVDCLRSKPVENFIVTLGSLFDWYATPILLWTPAVEPEVPGVERFLSEQPYDAIKQGRFYQVPLMMGVTEDEFAGIVAYYENATQEGNSVYPELNDNWNTLAPIIFMYERNTSRSNYISRELRKFYFNDQPINSANSKELGDIYCDSIITFPMYRAIKLFATYSKLPVYFYKFSFQGRYSFYMLNATTPYGVCHHDDLQYLFFIKSHFPYFNSDAPEIPMVEISTSIWSNFVINGEPIPKHDSQLRNVRWDKFVPEQNNFLELNLHPSIKTEFFPERMREWERLFPEPSVRSTVKH</sequence>
<evidence type="ECO:0000256" key="5">
    <source>
        <dbReference type="ARBA" id="ARBA00023180"/>
    </source>
</evidence>
<keyword evidence="5" id="KW-0325">Glycoprotein</keyword>
<evidence type="ECO:0000256" key="3">
    <source>
        <dbReference type="ARBA" id="ARBA00022801"/>
    </source>
</evidence>
<dbReference type="SUPFAM" id="SSF53474">
    <property type="entry name" value="alpha/beta-Hydrolases"/>
    <property type="match status" value="2"/>
</dbReference>
<comment type="similarity">
    <text evidence="1">Belongs to the type-B carboxylesterase/lipase family.</text>
</comment>
<dbReference type="Pfam" id="PF00135">
    <property type="entry name" value="COesterase"/>
    <property type="match status" value="2"/>
</dbReference>
<keyword evidence="3" id="KW-0378">Hydrolase</keyword>
<feature type="chain" id="PRO_5026901004" evidence="6">
    <location>
        <begin position="18"/>
        <end position="1129"/>
    </location>
</feature>
<dbReference type="KEGG" id="bvk:117235293"/>
<dbReference type="Gene3D" id="3.40.50.1820">
    <property type="entry name" value="alpha/beta hydrolase"/>
    <property type="match status" value="2"/>
</dbReference>
<dbReference type="AlphaFoldDB" id="A0A6J3KJC7"/>
<dbReference type="InterPro" id="IPR029058">
    <property type="entry name" value="AB_hydrolase_fold"/>
</dbReference>
<keyword evidence="6" id="KW-0732">Signal</keyword>
<evidence type="ECO:0000256" key="1">
    <source>
        <dbReference type="ARBA" id="ARBA00005964"/>
    </source>
</evidence>
<reference evidence="9" key="1">
    <citation type="submission" date="2025-08" db="UniProtKB">
        <authorList>
            <consortium name="RefSeq"/>
        </authorList>
    </citation>
    <scope>IDENTIFICATION</scope>
    <source>
        <tissue evidence="9">Muscle</tissue>
    </source>
</reference>
<evidence type="ECO:0000313" key="8">
    <source>
        <dbReference type="Proteomes" id="UP000504631"/>
    </source>
</evidence>
<evidence type="ECO:0000256" key="4">
    <source>
        <dbReference type="ARBA" id="ARBA00023157"/>
    </source>
</evidence>
<dbReference type="InterPro" id="IPR050309">
    <property type="entry name" value="Type-B_Carboxylest/Lipase"/>
</dbReference>
<feature type="domain" description="Carboxylesterase type B" evidence="7">
    <location>
        <begin position="24"/>
        <end position="551"/>
    </location>
</feature>
<accession>A0A6J3KJC7</accession>
<dbReference type="PROSITE" id="PS00122">
    <property type="entry name" value="CARBOXYLESTERASE_B_1"/>
    <property type="match status" value="2"/>
</dbReference>
<gene>
    <name evidence="9" type="primary">LOC117235293</name>
</gene>
<keyword evidence="4" id="KW-1015">Disulfide bond</keyword>
<evidence type="ECO:0000259" key="7">
    <source>
        <dbReference type="Pfam" id="PF00135"/>
    </source>
</evidence>
<dbReference type="InterPro" id="IPR019826">
    <property type="entry name" value="Carboxylesterase_B_AS"/>
</dbReference>
<evidence type="ECO:0000256" key="2">
    <source>
        <dbReference type="ARBA" id="ARBA00022487"/>
    </source>
</evidence>
<feature type="signal peptide" evidence="6">
    <location>
        <begin position="1"/>
        <end position="17"/>
    </location>
</feature>
<feature type="domain" description="Carboxylesterase type B" evidence="7">
    <location>
        <begin position="587"/>
        <end position="1114"/>
    </location>
</feature>
<dbReference type="GO" id="GO:0052689">
    <property type="term" value="F:carboxylic ester hydrolase activity"/>
    <property type="evidence" value="ECO:0007669"/>
    <property type="project" value="UniProtKB-KW"/>
</dbReference>
<name>A0A6J3KJC7_9HYME</name>
<organism evidence="8 9">
    <name type="scientific">Bombus vosnesenskii</name>
    <dbReference type="NCBI Taxonomy" id="207650"/>
    <lineage>
        <taxon>Eukaryota</taxon>
        <taxon>Metazoa</taxon>
        <taxon>Ecdysozoa</taxon>
        <taxon>Arthropoda</taxon>
        <taxon>Hexapoda</taxon>
        <taxon>Insecta</taxon>
        <taxon>Pterygota</taxon>
        <taxon>Neoptera</taxon>
        <taxon>Endopterygota</taxon>
        <taxon>Hymenoptera</taxon>
        <taxon>Apocrita</taxon>
        <taxon>Aculeata</taxon>
        <taxon>Apoidea</taxon>
        <taxon>Anthophila</taxon>
        <taxon>Apidae</taxon>
        <taxon>Bombus</taxon>
        <taxon>Pyrobombus</taxon>
    </lineage>
</organism>
<dbReference type="PANTHER" id="PTHR11559">
    <property type="entry name" value="CARBOXYLESTERASE"/>
    <property type="match status" value="1"/>
</dbReference>
<dbReference type="Proteomes" id="UP000504631">
    <property type="component" value="Unplaced"/>
</dbReference>
<keyword evidence="8" id="KW-1185">Reference proteome</keyword>
<keyword evidence="2" id="KW-0719">Serine esterase</keyword>
<dbReference type="GeneID" id="117235293"/>
<dbReference type="RefSeq" id="XP_033353065.1">
    <property type="nucleotide sequence ID" value="XM_033497174.1"/>
</dbReference>
<dbReference type="InterPro" id="IPR002018">
    <property type="entry name" value="CarbesteraseB"/>
</dbReference>
<dbReference type="FunFam" id="3.40.50.1820:FF:000155">
    <property type="entry name" value="Carboxylic ester hydrolase"/>
    <property type="match status" value="2"/>
</dbReference>